<evidence type="ECO:0000313" key="2">
    <source>
        <dbReference type="Proteomes" id="UP001381693"/>
    </source>
</evidence>
<organism evidence="1 2">
    <name type="scientific">Halocaridina rubra</name>
    <name type="common">Hawaiian red shrimp</name>
    <dbReference type="NCBI Taxonomy" id="373956"/>
    <lineage>
        <taxon>Eukaryota</taxon>
        <taxon>Metazoa</taxon>
        <taxon>Ecdysozoa</taxon>
        <taxon>Arthropoda</taxon>
        <taxon>Crustacea</taxon>
        <taxon>Multicrustacea</taxon>
        <taxon>Malacostraca</taxon>
        <taxon>Eumalacostraca</taxon>
        <taxon>Eucarida</taxon>
        <taxon>Decapoda</taxon>
        <taxon>Pleocyemata</taxon>
        <taxon>Caridea</taxon>
        <taxon>Atyoidea</taxon>
        <taxon>Atyidae</taxon>
        <taxon>Halocaridina</taxon>
    </lineage>
</organism>
<gene>
    <name evidence="1" type="ORF">SK128_013349</name>
</gene>
<proteinExistence type="predicted"/>
<dbReference type="EMBL" id="JAXCGZ010011711">
    <property type="protein sequence ID" value="KAK7074249.1"/>
    <property type="molecule type" value="Genomic_DNA"/>
</dbReference>
<reference evidence="1 2" key="1">
    <citation type="submission" date="2023-11" db="EMBL/GenBank/DDBJ databases">
        <title>Halocaridina rubra genome assembly.</title>
        <authorList>
            <person name="Smith C."/>
        </authorList>
    </citation>
    <scope>NUCLEOTIDE SEQUENCE [LARGE SCALE GENOMIC DNA]</scope>
    <source>
        <strain evidence="1">EP-1</strain>
        <tissue evidence="1">Whole</tissue>
    </source>
</reference>
<protein>
    <submittedName>
        <fullName evidence="1">Uncharacterized protein</fullName>
    </submittedName>
</protein>
<evidence type="ECO:0000313" key="1">
    <source>
        <dbReference type="EMBL" id="KAK7074249.1"/>
    </source>
</evidence>
<dbReference type="AlphaFoldDB" id="A0AAN8X7A4"/>
<keyword evidence="2" id="KW-1185">Reference proteome</keyword>
<name>A0AAN8X7A4_HALRR</name>
<feature type="non-terminal residue" evidence="1">
    <location>
        <position position="1"/>
    </location>
</feature>
<accession>A0AAN8X7A4</accession>
<sequence>SLFSGATVAQWSESTGMILRDVPQKWKMYHVKSLLRSMRAFDFYHVLVLHKFRKVFLKLTLMCWTAARGSRNYVVKCYSQSVVRSLAIMVLNLCLSSASHGISLHIRHFD</sequence>
<comment type="caution">
    <text evidence="1">The sequence shown here is derived from an EMBL/GenBank/DDBJ whole genome shotgun (WGS) entry which is preliminary data.</text>
</comment>
<dbReference type="Proteomes" id="UP001381693">
    <property type="component" value="Unassembled WGS sequence"/>
</dbReference>